<proteinExistence type="predicted"/>
<keyword evidence="2" id="KW-1185">Reference proteome</keyword>
<evidence type="ECO:0000313" key="1">
    <source>
        <dbReference type="EMBL" id="GAA1549395.1"/>
    </source>
</evidence>
<accession>A0ABN2BXQ8</accession>
<protein>
    <submittedName>
        <fullName evidence="1">Uncharacterized protein</fullName>
    </submittedName>
</protein>
<gene>
    <name evidence="1" type="ORF">GCM10009762_23090</name>
</gene>
<organism evidence="1 2">
    <name type="scientific">Dermacoccus barathri</name>
    <dbReference type="NCBI Taxonomy" id="322601"/>
    <lineage>
        <taxon>Bacteria</taxon>
        <taxon>Bacillati</taxon>
        <taxon>Actinomycetota</taxon>
        <taxon>Actinomycetes</taxon>
        <taxon>Micrococcales</taxon>
        <taxon>Dermacoccaceae</taxon>
        <taxon>Dermacoccus</taxon>
    </lineage>
</organism>
<dbReference type="EMBL" id="BAAANV010000049">
    <property type="protein sequence ID" value="GAA1549395.1"/>
    <property type="molecule type" value="Genomic_DNA"/>
</dbReference>
<reference evidence="1 2" key="1">
    <citation type="journal article" date="2019" name="Int. J. Syst. Evol. Microbiol.">
        <title>The Global Catalogue of Microorganisms (GCM) 10K type strain sequencing project: providing services to taxonomists for standard genome sequencing and annotation.</title>
        <authorList>
            <consortium name="The Broad Institute Genomics Platform"/>
            <consortium name="The Broad Institute Genome Sequencing Center for Infectious Disease"/>
            <person name="Wu L."/>
            <person name="Ma J."/>
        </authorList>
    </citation>
    <scope>NUCLEOTIDE SEQUENCE [LARGE SCALE GENOMIC DNA]</scope>
    <source>
        <strain evidence="1 2">JCM 14588</strain>
    </source>
</reference>
<sequence>MSSTVDRLLDGCMANPAWRPGIGLIVVLEELERLSDFDLLCDSQEVTCYFMSKNRFKELLEVPLRMVSGEEFLVAVISPDRIDVDVAELPSAFETIVKCLPYQVANSSWTHLYAYRQVGQPHELILLSEHPGT</sequence>
<comment type="caution">
    <text evidence="1">The sequence shown here is derived from an EMBL/GenBank/DDBJ whole genome shotgun (WGS) entry which is preliminary data.</text>
</comment>
<name>A0ABN2BXQ8_9MICO</name>
<evidence type="ECO:0000313" key="2">
    <source>
        <dbReference type="Proteomes" id="UP001501288"/>
    </source>
</evidence>
<dbReference type="Proteomes" id="UP001501288">
    <property type="component" value="Unassembled WGS sequence"/>
</dbReference>